<dbReference type="GO" id="GO:0006355">
    <property type="term" value="P:regulation of DNA-templated transcription"/>
    <property type="evidence" value="ECO:0007669"/>
    <property type="project" value="InterPro"/>
</dbReference>
<dbReference type="GeneID" id="7827237"/>
<dbReference type="Pfam" id="PF03850">
    <property type="entry name" value="Tfb4"/>
    <property type="match status" value="1"/>
</dbReference>
<evidence type="ECO:0000256" key="1">
    <source>
        <dbReference type="ARBA" id="ARBA00004123"/>
    </source>
</evidence>
<comment type="similarity">
    <text evidence="2 11">Belongs to the TFB4 family.</text>
</comment>
<keyword evidence="14" id="KW-1185">Reference proteome</keyword>
<evidence type="ECO:0000256" key="12">
    <source>
        <dbReference type="SAM" id="MobiDB-lite"/>
    </source>
</evidence>
<keyword evidence="7 11" id="KW-0805">Transcription regulation</keyword>
<evidence type="ECO:0000256" key="10">
    <source>
        <dbReference type="ARBA" id="ARBA00023242"/>
    </source>
</evidence>
<dbReference type="PANTHER" id="PTHR12831">
    <property type="entry name" value="TRANSCRIPTION INITIATION FACTOR IIH TFIIH , POLYPEPTIDE 3-RELATED"/>
    <property type="match status" value="1"/>
</dbReference>
<organism evidence="13 14">
    <name type="scientific">Tetrahymena thermophila (strain SB210)</name>
    <dbReference type="NCBI Taxonomy" id="312017"/>
    <lineage>
        <taxon>Eukaryota</taxon>
        <taxon>Sar</taxon>
        <taxon>Alveolata</taxon>
        <taxon>Ciliophora</taxon>
        <taxon>Intramacronucleata</taxon>
        <taxon>Oligohymenophorea</taxon>
        <taxon>Hymenostomatida</taxon>
        <taxon>Tetrahymenina</taxon>
        <taxon>Tetrahymenidae</taxon>
        <taxon>Tetrahymena</taxon>
    </lineage>
</organism>
<protein>
    <submittedName>
        <fullName evidence="13">Transcription factor tfb4</fullName>
    </submittedName>
</protein>
<gene>
    <name evidence="13" type="ORF">TTHERM_00420200</name>
</gene>
<evidence type="ECO:0000256" key="9">
    <source>
        <dbReference type="ARBA" id="ARBA00023204"/>
    </source>
</evidence>
<accession>I7MGZ2</accession>
<dbReference type="GO" id="GO:0008270">
    <property type="term" value="F:zinc ion binding"/>
    <property type="evidence" value="ECO:0007669"/>
    <property type="project" value="UniProtKB-KW"/>
</dbReference>
<dbReference type="Gene3D" id="3.40.50.410">
    <property type="entry name" value="von Willebrand factor, type A domain"/>
    <property type="match status" value="1"/>
</dbReference>
<sequence length="351" mass="40584">MSSRGSVNKSDQDNPYVKMRQYKGNNLYLIVDLNTCFWLQKKQLGIEGLLVLVSQTLNSHLIKSIYNSAYIYLTNSRESKMIFPINSNISKDEDSDQNRIDNLDYSEIQARIQKRTIEFMQQNMADNINYSRLIPALTQSLCKINKVGIQLEKKLANQIENEKYYSSILMFTVSEIHSSSYINLMSAIETAIKHKVKIFVFEIPEANLSDNTQDYLKQLCSLTQGFYLKINDEKKEEKKDDRKDQKKDDKKEDKKSQSSSSARVSINPFDLFNYISILMLTSGDMLAKPEQQLTKNPVFRPAINEKVQFRVNCSCHNTPMDSDIAYVCSDCLFLYCKQNEESNEVCINCKQ</sequence>
<feature type="region of interest" description="Disordered" evidence="12">
    <location>
        <begin position="237"/>
        <end position="261"/>
    </location>
</feature>
<evidence type="ECO:0000256" key="5">
    <source>
        <dbReference type="ARBA" id="ARBA00022771"/>
    </source>
</evidence>
<keyword evidence="3 11" id="KW-0479">Metal-binding</keyword>
<dbReference type="InParanoid" id="I7MGZ2"/>
<keyword evidence="4 11" id="KW-0227">DNA damage</keyword>
<proteinExistence type="inferred from homology"/>
<dbReference type="EMBL" id="GG662536">
    <property type="protein sequence ID" value="EAR85612.1"/>
    <property type="molecule type" value="Genomic_DNA"/>
</dbReference>
<dbReference type="Proteomes" id="UP000009168">
    <property type="component" value="Unassembled WGS sequence"/>
</dbReference>
<evidence type="ECO:0000313" key="13">
    <source>
        <dbReference type="EMBL" id="EAR85612.1"/>
    </source>
</evidence>
<keyword evidence="10 11" id="KW-0539">Nucleus</keyword>
<dbReference type="HOGENOM" id="CLU_853842_0_0_1"/>
<dbReference type="InterPro" id="IPR036465">
    <property type="entry name" value="vWFA_dom_sf"/>
</dbReference>
<dbReference type="FunCoup" id="I7MGZ2">
    <property type="interactions" value="631"/>
</dbReference>
<name>I7MGZ2_TETTS</name>
<evidence type="ECO:0000256" key="8">
    <source>
        <dbReference type="ARBA" id="ARBA00023163"/>
    </source>
</evidence>
<keyword evidence="9 11" id="KW-0234">DNA repair</keyword>
<dbReference type="RefSeq" id="XP_001033275.1">
    <property type="nucleotide sequence ID" value="XM_001033275.3"/>
</dbReference>
<evidence type="ECO:0000256" key="2">
    <source>
        <dbReference type="ARBA" id="ARBA00005273"/>
    </source>
</evidence>
<dbReference type="GO" id="GO:0000439">
    <property type="term" value="C:transcription factor TFIIH core complex"/>
    <property type="evidence" value="ECO:0007669"/>
    <property type="project" value="UniProtKB-UniRule"/>
</dbReference>
<evidence type="ECO:0000256" key="4">
    <source>
        <dbReference type="ARBA" id="ARBA00022763"/>
    </source>
</evidence>
<dbReference type="PANTHER" id="PTHR12831:SF0">
    <property type="entry name" value="GENERAL TRANSCRIPTION FACTOR IIH SUBUNIT 3"/>
    <property type="match status" value="1"/>
</dbReference>
<evidence type="ECO:0000256" key="6">
    <source>
        <dbReference type="ARBA" id="ARBA00022833"/>
    </source>
</evidence>
<comment type="subcellular location">
    <subcellularLocation>
        <location evidence="1 11">Nucleus</location>
    </subcellularLocation>
</comment>
<dbReference type="GO" id="GO:0006289">
    <property type="term" value="P:nucleotide-excision repair"/>
    <property type="evidence" value="ECO:0007669"/>
    <property type="project" value="UniProtKB-UniRule"/>
</dbReference>
<feature type="compositionally biased region" description="Basic and acidic residues" evidence="12">
    <location>
        <begin position="237"/>
        <end position="256"/>
    </location>
</feature>
<evidence type="ECO:0000256" key="3">
    <source>
        <dbReference type="ARBA" id="ARBA00022723"/>
    </source>
</evidence>
<dbReference type="GO" id="GO:0005675">
    <property type="term" value="C:transcription factor TFIIH holo complex"/>
    <property type="evidence" value="ECO:0007669"/>
    <property type="project" value="UniProtKB-UniRule"/>
</dbReference>
<reference evidence="14" key="1">
    <citation type="journal article" date="2006" name="PLoS Biol.">
        <title>Macronuclear genome sequence of the ciliate Tetrahymena thermophila, a model eukaryote.</title>
        <authorList>
            <person name="Eisen J.A."/>
            <person name="Coyne R.S."/>
            <person name="Wu M."/>
            <person name="Wu D."/>
            <person name="Thiagarajan M."/>
            <person name="Wortman J.R."/>
            <person name="Badger J.H."/>
            <person name="Ren Q."/>
            <person name="Amedeo P."/>
            <person name="Jones K.M."/>
            <person name="Tallon L.J."/>
            <person name="Delcher A.L."/>
            <person name="Salzberg S.L."/>
            <person name="Silva J.C."/>
            <person name="Haas B.J."/>
            <person name="Majoros W.H."/>
            <person name="Farzad M."/>
            <person name="Carlton J.M."/>
            <person name="Smith R.K. Jr."/>
            <person name="Garg J."/>
            <person name="Pearlman R.E."/>
            <person name="Karrer K.M."/>
            <person name="Sun L."/>
            <person name="Manning G."/>
            <person name="Elde N.C."/>
            <person name="Turkewitz A.P."/>
            <person name="Asai D.J."/>
            <person name="Wilkes D.E."/>
            <person name="Wang Y."/>
            <person name="Cai H."/>
            <person name="Collins K."/>
            <person name="Stewart B.A."/>
            <person name="Lee S.R."/>
            <person name="Wilamowska K."/>
            <person name="Weinberg Z."/>
            <person name="Ruzzo W.L."/>
            <person name="Wloga D."/>
            <person name="Gaertig J."/>
            <person name="Frankel J."/>
            <person name="Tsao C.-C."/>
            <person name="Gorovsky M.A."/>
            <person name="Keeling P.J."/>
            <person name="Waller R.F."/>
            <person name="Patron N.J."/>
            <person name="Cherry J.M."/>
            <person name="Stover N.A."/>
            <person name="Krieger C.J."/>
            <person name="del Toro C."/>
            <person name="Ryder H.F."/>
            <person name="Williamson S.C."/>
            <person name="Barbeau R.A."/>
            <person name="Hamilton E.P."/>
            <person name="Orias E."/>
        </authorList>
    </citation>
    <scope>NUCLEOTIDE SEQUENCE [LARGE SCALE GENOMIC DNA]</scope>
    <source>
        <strain evidence="14">SB210</strain>
    </source>
</reference>
<evidence type="ECO:0000256" key="7">
    <source>
        <dbReference type="ARBA" id="ARBA00023015"/>
    </source>
</evidence>
<dbReference type="KEGG" id="tet:TTHERM_00420200"/>
<keyword evidence="8 11" id="KW-0804">Transcription</keyword>
<dbReference type="STRING" id="312017.I7MGZ2"/>
<dbReference type="InterPro" id="IPR004600">
    <property type="entry name" value="TFIIH_Tfb4/GTF2H3"/>
</dbReference>
<keyword evidence="5 11" id="KW-0863">Zinc-finger</keyword>
<evidence type="ECO:0000313" key="14">
    <source>
        <dbReference type="Proteomes" id="UP000009168"/>
    </source>
</evidence>
<keyword evidence="6 11" id="KW-0862">Zinc</keyword>
<evidence type="ECO:0000256" key="11">
    <source>
        <dbReference type="RuleBase" id="RU368090"/>
    </source>
</evidence>
<dbReference type="AlphaFoldDB" id="I7MGZ2"/>